<dbReference type="SUPFAM" id="SSF52540">
    <property type="entry name" value="P-loop containing nucleoside triphosphate hydrolases"/>
    <property type="match status" value="1"/>
</dbReference>
<dbReference type="KEGG" id="cvn:111111242"/>
<proteinExistence type="inferred from homology"/>
<evidence type="ECO:0000256" key="1">
    <source>
        <dbReference type="ARBA" id="ARBA00008535"/>
    </source>
</evidence>
<feature type="domain" description="AIG1-type G" evidence="4">
    <location>
        <begin position="184"/>
        <end position="389"/>
    </location>
</feature>
<dbReference type="GeneID" id="111111242"/>
<dbReference type="Proteomes" id="UP000694844">
    <property type="component" value="Chromosome 9"/>
</dbReference>
<dbReference type="RefSeq" id="XP_022303807.1">
    <property type="nucleotide sequence ID" value="XM_022448099.1"/>
</dbReference>
<gene>
    <name evidence="6" type="primary">LOC111111242</name>
</gene>
<dbReference type="PANTHER" id="PTHR10903">
    <property type="entry name" value="GTPASE, IMAP FAMILY MEMBER-RELATED"/>
    <property type="match status" value="1"/>
</dbReference>
<keyword evidence="5" id="KW-1185">Reference proteome</keyword>
<dbReference type="InterPro" id="IPR045058">
    <property type="entry name" value="GIMA/IAN/Toc"/>
</dbReference>
<dbReference type="InterPro" id="IPR027417">
    <property type="entry name" value="P-loop_NTPase"/>
</dbReference>
<dbReference type="FunFam" id="3.40.50.300:FF:000366">
    <property type="entry name" value="GTPase, IMAP family member 2"/>
    <property type="match status" value="1"/>
</dbReference>
<evidence type="ECO:0000256" key="3">
    <source>
        <dbReference type="ARBA" id="ARBA00023134"/>
    </source>
</evidence>
<dbReference type="OrthoDB" id="431287at2759"/>
<accession>A0A8B8BKE0</accession>
<dbReference type="PANTHER" id="PTHR10903:SF184">
    <property type="entry name" value="GTP-BINDING PROTEIN A"/>
    <property type="match status" value="1"/>
</dbReference>
<dbReference type="Gene3D" id="3.40.50.300">
    <property type="entry name" value="P-loop containing nucleotide triphosphate hydrolases"/>
    <property type="match status" value="1"/>
</dbReference>
<protein>
    <submittedName>
        <fullName evidence="6">Immune-associated nucleotide-binding protein 8-like</fullName>
    </submittedName>
</protein>
<dbReference type="Pfam" id="PF04548">
    <property type="entry name" value="AIG1"/>
    <property type="match status" value="1"/>
</dbReference>
<keyword evidence="2" id="KW-0547">Nucleotide-binding</keyword>
<keyword evidence="3" id="KW-0342">GTP-binding</keyword>
<comment type="similarity">
    <text evidence="1">Belongs to the TRAFAC class TrmE-Era-EngA-EngB-Septin-like GTPase superfamily. AIG1/Toc34/Toc159-like paraseptin GTPase family. IAN subfamily.</text>
</comment>
<dbReference type="AlphaFoldDB" id="A0A8B8BKE0"/>
<organism evidence="5 6">
    <name type="scientific">Crassostrea virginica</name>
    <name type="common">Eastern oyster</name>
    <dbReference type="NCBI Taxonomy" id="6565"/>
    <lineage>
        <taxon>Eukaryota</taxon>
        <taxon>Metazoa</taxon>
        <taxon>Spiralia</taxon>
        <taxon>Lophotrochozoa</taxon>
        <taxon>Mollusca</taxon>
        <taxon>Bivalvia</taxon>
        <taxon>Autobranchia</taxon>
        <taxon>Pteriomorphia</taxon>
        <taxon>Ostreida</taxon>
        <taxon>Ostreoidea</taxon>
        <taxon>Ostreidae</taxon>
        <taxon>Crassostrea</taxon>
    </lineage>
</organism>
<dbReference type="InterPro" id="IPR006703">
    <property type="entry name" value="G_AIG1"/>
</dbReference>
<sequence length="416" mass="48046">MWLYFDISLLEDEDNLYELEPTVNDLPPCLPNSEDDSLCSYQNSTNEDDREETAWKYDDVERPTHDLQQNTYGNELRPLVNDLNENRRNQDDEHKEDCNKCALDTSIMRQDIYYNQEESLVRDEHKKDGNSDDELKEDCNTCALDTSFMREAIYYNQEGSLVRDEHKEDRKSVRCPLRRTISLDKEIRLVLIGRKGAGKSATGNTILGKTVFKSSISANATTRLCCQGNATRFNRNIIIFDTPAMEDTGLTTHQIRVEIQRSVDITAPGLDAFLFVINPSSKFTLEEHNSVEKLVEQFGERIYKYIFVLFTRGDELAEHNISLPEYINDCPEGLQTLIKKCEQKVCVFNNKLKGDEKNKQVEILLDNIWENVTKHNGTYYINDMNFETKNNICIEEEIGNYHSLCTTTRGMSCTLV</sequence>
<evidence type="ECO:0000256" key="2">
    <source>
        <dbReference type="ARBA" id="ARBA00022741"/>
    </source>
</evidence>
<dbReference type="PROSITE" id="PS51720">
    <property type="entry name" value="G_AIG1"/>
    <property type="match status" value="1"/>
</dbReference>
<evidence type="ECO:0000259" key="4">
    <source>
        <dbReference type="PROSITE" id="PS51720"/>
    </source>
</evidence>
<evidence type="ECO:0000313" key="5">
    <source>
        <dbReference type="Proteomes" id="UP000694844"/>
    </source>
</evidence>
<dbReference type="GO" id="GO:0005525">
    <property type="term" value="F:GTP binding"/>
    <property type="evidence" value="ECO:0007669"/>
    <property type="project" value="UniProtKB-KW"/>
</dbReference>
<reference evidence="6" key="1">
    <citation type="submission" date="2025-08" db="UniProtKB">
        <authorList>
            <consortium name="RefSeq"/>
        </authorList>
    </citation>
    <scope>IDENTIFICATION</scope>
    <source>
        <tissue evidence="6">Whole sample</tissue>
    </source>
</reference>
<evidence type="ECO:0000313" key="6">
    <source>
        <dbReference type="RefSeq" id="XP_022303807.1"/>
    </source>
</evidence>
<name>A0A8B8BKE0_CRAVI</name>